<feature type="region of interest" description="Disordered" evidence="1">
    <location>
        <begin position="26"/>
        <end position="68"/>
    </location>
</feature>
<organism evidence="2 3">
    <name type="scientific">Trichostrongylus colubriformis</name>
    <name type="common">Black scour worm</name>
    <dbReference type="NCBI Taxonomy" id="6319"/>
    <lineage>
        <taxon>Eukaryota</taxon>
        <taxon>Metazoa</taxon>
        <taxon>Ecdysozoa</taxon>
        <taxon>Nematoda</taxon>
        <taxon>Chromadorea</taxon>
        <taxon>Rhabditida</taxon>
        <taxon>Rhabditina</taxon>
        <taxon>Rhabditomorpha</taxon>
        <taxon>Strongyloidea</taxon>
        <taxon>Trichostrongylidae</taxon>
        <taxon>Trichostrongylus</taxon>
    </lineage>
</organism>
<feature type="compositionally biased region" description="Low complexity" evidence="1">
    <location>
        <begin position="38"/>
        <end position="64"/>
    </location>
</feature>
<proteinExistence type="predicted"/>
<reference evidence="2 3" key="1">
    <citation type="submission" date="2019-10" db="EMBL/GenBank/DDBJ databases">
        <title>Assembly and Annotation for the nematode Trichostrongylus colubriformis.</title>
        <authorList>
            <person name="Martin J."/>
        </authorList>
    </citation>
    <scope>NUCLEOTIDE SEQUENCE [LARGE SCALE GENOMIC DNA]</scope>
    <source>
        <strain evidence="2">G859</strain>
        <tissue evidence="2">Whole worm</tissue>
    </source>
</reference>
<comment type="caution">
    <text evidence="2">The sequence shown here is derived from an EMBL/GenBank/DDBJ whole genome shotgun (WGS) entry which is preliminary data.</text>
</comment>
<keyword evidence="3" id="KW-1185">Reference proteome</keyword>
<accession>A0AAN8FZ60</accession>
<feature type="region of interest" description="Disordered" evidence="1">
    <location>
        <begin position="102"/>
        <end position="135"/>
    </location>
</feature>
<feature type="compositionally biased region" description="Polar residues" evidence="1">
    <location>
        <begin position="116"/>
        <end position="127"/>
    </location>
</feature>
<name>A0AAN8FZ60_TRICO</name>
<gene>
    <name evidence="2" type="ORF">GCK32_000166</name>
</gene>
<evidence type="ECO:0000313" key="3">
    <source>
        <dbReference type="Proteomes" id="UP001331761"/>
    </source>
</evidence>
<evidence type="ECO:0000256" key="1">
    <source>
        <dbReference type="SAM" id="MobiDB-lite"/>
    </source>
</evidence>
<dbReference type="AlphaFoldDB" id="A0AAN8FZ60"/>
<dbReference type="EMBL" id="WIXE01007861">
    <property type="protein sequence ID" value="KAK5980065.1"/>
    <property type="molecule type" value="Genomic_DNA"/>
</dbReference>
<dbReference type="Proteomes" id="UP001331761">
    <property type="component" value="Unassembled WGS sequence"/>
</dbReference>
<feature type="region of interest" description="Disordered" evidence="1">
    <location>
        <begin position="153"/>
        <end position="217"/>
    </location>
</feature>
<evidence type="ECO:0000313" key="2">
    <source>
        <dbReference type="EMBL" id="KAK5980065.1"/>
    </source>
</evidence>
<sequence length="228" mass="24114">MDNSGSSNTVHPPALVYVDYSSVSGFSPTNMPAPPPSGISGASKTTSSSYDSSFSSSFTTSPSSADRKALSDQNLFGLGEQSRMVTMISFMKQLAITDTVPSTSARTLGPNPLGAHQQNTRSASGHQRTPCFPQSHPGFLRANLVEGLEAREPGVQSTRPVTSCLSASSSTESPLIRRDPAAKNPPSRSGCGFTRVRPSPQRSSPGRNQPARKRPLKALRITHLSPMG</sequence>
<protein>
    <submittedName>
        <fullName evidence="2">Uncharacterized protein</fullName>
    </submittedName>
</protein>
<feature type="compositionally biased region" description="Low complexity" evidence="1">
    <location>
        <begin position="163"/>
        <end position="173"/>
    </location>
</feature>